<dbReference type="AlphaFoldDB" id="A0A2S8IJW6"/>
<dbReference type="PANTHER" id="PTHR44688:SF16">
    <property type="entry name" value="DNA-BINDING TRANSCRIPTIONAL ACTIVATOR DEVR_DOSR"/>
    <property type="match status" value="1"/>
</dbReference>
<feature type="domain" description="HTH luxR-type" evidence="4">
    <location>
        <begin position="837"/>
        <end position="902"/>
    </location>
</feature>
<keyword evidence="3" id="KW-0804">Transcription</keyword>
<sequence length="902" mass="97859">MRGSEVSFEFVGRRSALAEIERCLSAARAGTPQLAVVEGSTGSGKTKLLQQLADTHVRSTVWRARGTKWESARDFGVLEQVLRTPIATDDPGTIAITVLDHVARRTPPNSTVLILVDDGHWTDIGSMKALVSALNRTDQPVCMVVAVNSQMLFGTANDLVELLSQHSHNTITLGSLEPSEIQELAATLVGVTLPLPVARRLSEHVGGSTRYLVQTLHEVPPPTWAHWLPELPVPNAATAVFLSKLAACDQATRALVEAAAILGTQCSLAHAAALAEVDHPVAALDEAFQYDLLAVTESPGSTEIRFTSPLARASIYSSLGPVRARRLHLRAARIVGTESQALNHRAAASLFPDDDLAAELEDFASAKAEGGAWAAAAEVLIRASRLSSSPTDRQSRLLQAVDALIGAGDVLHARLFAAEIESFPASPLRDATLGYLAIMLGRQAEASQMLSQAWETCDPDLEPNTAALISQRRVLDSLFRWHGKDVVAGAEQTAALAEESNPAVIESEAIVGLGLAAIGRTAEARASYEGSAADRLLGAQPQRFRMGKGWLDLALDEPESARQELERAFPTMYHAGSQRISISGQAWLARAQFILGEWDDALGTVNNAASLVDEVGLELLRPLVHWTGAQIHALRGDQPAARAHLRLAHADVYDYEMMFIPACLARAQIAEAKADYDSVVRALRPIAELTPRQGIDEPGFWPWVDMLANGLVLSGHIEEADRFLIPHEQVAWDREHRSSMARLGYVRGRILAAHGDIVAARDSFEASLGYIDRLSMPYDRARINLAYGQTLRRARKRKEADVVLSAARDGYAMLGATPYVERCDRELKAGGVNARRVANPTSELTPQEKAVVRLIARGASNKEAAEELFVSIKTIQYHLTRIYTKVGVRSRTELVAMLLEPK</sequence>
<accession>A0A2S8IJW6</accession>
<dbReference type="GO" id="GO:0003677">
    <property type="term" value="F:DNA binding"/>
    <property type="evidence" value="ECO:0007669"/>
    <property type="project" value="UniProtKB-KW"/>
</dbReference>
<dbReference type="Gene3D" id="3.40.50.300">
    <property type="entry name" value="P-loop containing nucleotide triphosphate hydrolases"/>
    <property type="match status" value="1"/>
</dbReference>
<dbReference type="CDD" id="cd06170">
    <property type="entry name" value="LuxR_C_like"/>
    <property type="match status" value="1"/>
</dbReference>
<dbReference type="SUPFAM" id="SSF52540">
    <property type="entry name" value="P-loop containing nucleoside triphosphate hydrolases"/>
    <property type="match status" value="1"/>
</dbReference>
<dbReference type="SMART" id="SM00421">
    <property type="entry name" value="HTH_LUXR"/>
    <property type="match status" value="1"/>
</dbReference>
<evidence type="ECO:0000313" key="5">
    <source>
        <dbReference type="EMBL" id="PQP15053.1"/>
    </source>
</evidence>
<reference evidence="6" key="1">
    <citation type="submission" date="2018-02" db="EMBL/GenBank/DDBJ databases">
        <title>Draft genome sequencing of Rhodococcus opacus KU647198.</title>
        <authorList>
            <person name="Zheng B.-X."/>
        </authorList>
    </citation>
    <scope>NUCLEOTIDE SEQUENCE [LARGE SCALE GENOMIC DNA]</scope>
    <source>
        <strain evidence="6">04-OD7</strain>
    </source>
</reference>
<gene>
    <name evidence="5" type="ORF">C5613_39270</name>
</gene>
<dbReference type="SUPFAM" id="SSF46894">
    <property type="entry name" value="C-terminal effector domain of the bipartite response regulators"/>
    <property type="match status" value="1"/>
</dbReference>
<dbReference type="InterPro" id="IPR027417">
    <property type="entry name" value="P-loop_NTPase"/>
</dbReference>
<dbReference type="Pfam" id="PF00196">
    <property type="entry name" value="GerE"/>
    <property type="match status" value="1"/>
</dbReference>
<dbReference type="SUPFAM" id="SSF48452">
    <property type="entry name" value="TPR-like"/>
    <property type="match status" value="1"/>
</dbReference>
<name>A0A2S8IJW6_RHOOP</name>
<dbReference type="Gene3D" id="1.10.10.10">
    <property type="entry name" value="Winged helix-like DNA-binding domain superfamily/Winged helix DNA-binding domain"/>
    <property type="match status" value="1"/>
</dbReference>
<keyword evidence="1" id="KW-0805">Transcription regulation</keyword>
<dbReference type="Pfam" id="PF13191">
    <property type="entry name" value="AAA_16"/>
    <property type="match status" value="1"/>
</dbReference>
<keyword evidence="2" id="KW-0238">DNA-binding</keyword>
<proteinExistence type="predicted"/>
<dbReference type="PROSITE" id="PS50043">
    <property type="entry name" value="HTH_LUXR_2"/>
    <property type="match status" value="1"/>
</dbReference>
<organism evidence="5 6">
    <name type="scientific">Rhodococcus opacus</name>
    <name type="common">Nocardia opaca</name>
    <dbReference type="NCBI Taxonomy" id="37919"/>
    <lineage>
        <taxon>Bacteria</taxon>
        <taxon>Bacillati</taxon>
        <taxon>Actinomycetota</taxon>
        <taxon>Actinomycetes</taxon>
        <taxon>Mycobacteriales</taxon>
        <taxon>Nocardiaceae</taxon>
        <taxon>Rhodococcus</taxon>
    </lineage>
</organism>
<dbReference type="EMBL" id="PUIO01000079">
    <property type="protein sequence ID" value="PQP15053.1"/>
    <property type="molecule type" value="Genomic_DNA"/>
</dbReference>
<evidence type="ECO:0000259" key="4">
    <source>
        <dbReference type="PROSITE" id="PS50043"/>
    </source>
</evidence>
<dbReference type="InterPro" id="IPR036388">
    <property type="entry name" value="WH-like_DNA-bd_sf"/>
</dbReference>
<evidence type="ECO:0000256" key="3">
    <source>
        <dbReference type="ARBA" id="ARBA00023163"/>
    </source>
</evidence>
<dbReference type="PANTHER" id="PTHR44688">
    <property type="entry name" value="DNA-BINDING TRANSCRIPTIONAL ACTIVATOR DEVR_DOSR"/>
    <property type="match status" value="1"/>
</dbReference>
<evidence type="ECO:0000256" key="1">
    <source>
        <dbReference type="ARBA" id="ARBA00023015"/>
    </source>
</evidence>
<dbReference type="Proteomes" id="UP000239290">
    <property type="component" value="Unassembled WGS sequence"/>
</dbReference>
<protein>
    <submittedName>
        <fullName evidence="5">LuxR family transcriptional regulator</fullName>
    </submittedName>
</protein>
<dbReference type="GO" id="GO:0006355">
    <property type="term" value="P:regulation of DNA-templated transcription"/>
    <property type="evidence" value="ECO:0007669"/>
    <property type="project" value="InterPro"/>
</dbReference>
<dbReference type="InterPro" id="IPR011990">
    <property type="entry name" value="TPR-like_helical_dom_sf"/>
</dbReference>
<comment type="caution">
    <text evidence="5">The sequence shown here is derived from an EMBL/GenBank/DDBJ whole genome shotgun (WGS) entry which is preliminary data.</text>
</comment>
<evidence type="ECO:0000313" key="6">
    <source>
        <dbReference type="Proteomes" id="UP000239290"/>
    </source>
</evidence>
<evidence type="ECO:0000256" key="2">
    <source>
        <dbReference type="ARBA" id="ARBA00023125"/>
    </source>
</evidence>
<dbReference type="InterPro" id="IPR016032">
    <property type="entry name" value="Sig_transdc_resp-reg_C-effctor"/>
</dbReference>
<dbReference type="InterPro" id="IPR000792">
    <property type="entry name" value="Tscrpt_reg_LuxR_C"/>
</dbReference>
<dbReference type="InterPro" id="IPR041664">
    <property type="entry name" value="AAA_16"/>
</dbReference>
<dbReference type="PRINTS" id="PR00038">
    <property type="entry name" value="HTHLUXR"/>
</dbReference>